<dbReference type="Bgee" id="ENSORLG00000018052">
    <property type="expression patterns" value="Expressed in testis and 14 other cell types or tissues"/>
</dbReference>
<dbReference type="PROSITE" id="PS00678">
    <property type="entry name" value="WD_REPEATS_1"/>
    <property type="match status" value="1"/>
</dbReference>
<dbReference type="eggNOG" id="KOG4378">
    <property type="taxonomic scope" value="Eukaryota"/>
</dbReference>
<feature type="compositionally biased region" description="Low complexity" evidence="5">
    <location>
        <begin position="604"/>
        <end position="613"/>
    </location>
</feature>
<feature type="compositionally biased region" description="Polar residues" evidence="5">
    <location>
        <begin position="563"/>
        <end position="573"/>
    </location>
</feature>
<dbReference type="PANTHER" id="PTHR44414">
    <property type="entry name" value="PROTEIN NEDD1"/>
    <property type="match status" value="1"/>
</dbReference>
<keyword evidence="2" id="KW-0677">Repeat</keyword>
<feature type="region of interest" description="Disordered" evidence="5">
    <location>
        <begin position="595"/>
        <end position="617"/>
    </location>
</feature>
<name>H2MUY8_ORYLA</name>
<keyword evidence="7" id="KW-1185">Reference proteome</keyword>
<dbReference type="InterPro" id="IPR019775">
    <property type="entry name" value="WD40_repeat_CS"/>
</dbReference>
<dbReference type="Ensembl" id="ENSORLT00000022611.2">
    <property type="protein sequence ID" value="ENSORLP00000022610.2"/>
    <property type="gene ID" value="ENSORLG00000018052.2"/>
</dbReference>
<reference evidence="6" key="3">
    <citation type="submission" date="2025-09" db="UniProtKB">
        <authorList>
            <consortium name="Ensembl"/>
        </authorList>
    </citation>
    <scope>IDENTIFICATION</scope>
    <source>
        <strain evidence="6">Hd-rR</strain>
    </source>
</reference>
<dbReference type="AlphaFoldDB" id="H2MUY8"/>
<dbReference type="GeneTree" id="ENSGT00940000164439"/>
<dbReference type="GO" id="GO:0007020">
    <property type="term" value="P:microtubule nucleation"/>
    <property type="evidence" value="ECO:0000318"/>
    <property type="project" value="GO_Central"/>
</dbReference>
<dbReference type="FunFam" id="2.130.10.10:FF:000726">
    <property type="entry name" value="Neural precursor cell-expressed, developmentally down-regulated 1"/>
    <property type="match status" value="1"/>
</dbReference>
<accession>H2MUY8</accession>
<dbReference type="SMART" id="SM00320">
    <property type="entry name" value="WD40"/>
    <property type="match status" value="6"/>
</dbReference>
<dbReference type="InParanoid" id="H2MUY8"/>
<dbReference type="HOGENOM" id="CLU_1622721_0_0_1"/>
<dbReference type="FunFam" id="2.130.10.10:FF:000284">
    <property type="entry name" value="protein NEDD1 isoform X1"/>
    <property type="match status" value="1"/>
</dbReference>
<dbReference type="SUPFAM" id="SSF50978">
    <property type="entry name" value="WD40 repeat-like"/>
    <property type="match status" value="1"/>
</dbReference>
<dbReference type="GO" id="GO:0043015">
    <property type="term" value="F:gamma-tubulin binding"/>
    <property type="evidence" value="ECO:0000318"/>
    <property type="project" value="GO_Central"/>
</dbReference>
<feature type="coiled-coil region" evidence="4">
    <location>
        <begin position="682"/>
        <end position="709"/>
    </location>
</feature>
<feature type="compositionally biased region" description="Polar residues" evidence="5">
    <location>
        <begin position="498"/>
        <end position="513"/>
    </location>
</feature>
<evidence type="ECO:0000256" key="2">
    <source>
        <dbReference type="ARBA" id="ARBA00022737"/>
    </source>
</evidence>
<reference evidence="6 7" key="1">
    <citation type="journal article" date="2007" name="Nature">
        <title>The medaka draft genome and insights into vertebrate genome evolution.</title>
        <authorList>
            <person name="Kasahara M."/>
            <person name="Naruse K."/>
            <person name="Sasaki S."/>
            <person name="Nakatani Y."/>
            <person name="Qu W."/>
            <person name="Ahsan B."/>
            <person name="Yamada T."/>
            <person name="Nagayasu Y."/>
            <person name="Doi K."/>
            <person name="Kasai Y."/>
            <person name="Jindo T."/>
            <person name="Kobayashi D."/>
            <person name="Shimada A."/>
            <person name="Toyoda A."/>
            <person name="Kuroki Y."/>
            <person name="Fujiyama A."/>
            <person name="Sasaki T."/>
            <person name="Shimizu A."/>
            <person name="Asakawa S."/>
            <person name="Shimizu N."/>
            <person name="Hashimoto S."/>
            <person name="Yang J."/>
            <person name="Lee Y."/>
            <person name="Matsushima K."/>
            <person name="Sugano S."/>
            <person name="Sakaizumi M."/>
            <person name="Narita T."/>
            <person name="Ohishi K."/>
            <person name="Haga S."/>
            <person name="Ohta F."/>
            <person name="Nomoto H."/>
            <person name="Nogata K."/>
            <person name="Morishita T."/>
            <person name="Endo T."/>
            <person name="Shin-I T."/>
            <person name="Takeda H."/>
            <person name="Morishita S."/>
            <person name="Kohara Y."/>
        </authorList>
    </citation>
    <scope>NUCLEOTIDE SEQUENCE [LARGE SCALE GENOMIC DNA]</scope>
    <source>
        <strain evidence="6 7">Hd-rR</strain>
    </source>
</reference>
<evidence type="ECO:0000256" key="4">
    <source>
        <dbReference type="SAM" id="Coils"/>
    </source>
</evidence>
<proteinExistence type="predicted"/>
<evidence type="ECO:0000256" key="1">
    <source>
        <dbReference type="ARBA" id="ARBA00022574"/>
    </source>
</evidence>
<dbReference type="InterPro" id="IPR052818">
    <property type="entry name" value="NEDD1_Spindle_Assembly"/>
</dbReference>
<feature type="region of interest" description="Disordered" evidence="5">
    <location>
        <begin position="377"/>
        <end position="454"/>
    </location>
</feature>
<dbReference type="STRING" id="8090.ENSORLP00000022610"/>
<feature type="compositionally biased region" description="Low complexity" evidence="5">
    <location>
        <begin position="377"/>
        <end position="411"/>
    </location>
</feature>
<evidence type="ECO:0000313" key="7">
    <source>
        <dbReference type="Proteomes" id="UP000001038"/>
    </source>
</evidence>
<gene>
    <name evidence="6" type="primary">LOC101174063</name>
</gene>
<reference evidence="6" key="2">
    <citation type="submission" date="2025-08" db="UniProtKB">
        <authorList>
            <consortium name="Ensembl"/>
        </authorList>
    </citation>
    <scope>IDENTIFICATION</scope>
    <source>
        <strain evidence="6">Hd-rR</strain>
    </source>
</reference>
<dbReference type="PROSITE" id="PS50082">
    <property type="entry name" value="WD_REPEATS_2"/>
    <property type="match status" value="1"/>
</dbReference>
<dbReference type="GO" id="GO:0000922">
    <property type="term" value="C:spindle pole"/>
    <property type="evidence" value="ECO:0000318"/>
    <property type="project" value="GO_Central"/>
</dbReference>
<organism evidence="6 7">
    <name type="scientific">Oryzias latipes</name>
    <name type="common">Japanese rice fish</name>
    <name type="synonym">Japanese killifish</name>
    <dbReference type="NCBI Taxonomy" id="8090"/>
    <lineage>
        <taxon>Eukaryota</taxon>
        <taxon>Metazoa</taxon>
        <taxon>Chordata</taxon>
        <taxon>Craniata</taxon>
        <taxon>Vertebrata</taxon>
        <taxon>Euteleostomi</taxon>
        <taxon>Actinopterygii</taxon>
        <taxon>Neopterygii</taxon>
        <taxon>Teleostei</taxon>
        <taxon>Neoteleostei</taxon>
        <taxon>Acanthomorphata</taxon>
        <taxon>Ovalentaria</taxon>
        <taxon>Atherinomorphae</taxon>
        <taxon>Beloniformes</taxon>
        <taxon>Adrianichthyidae</taxon>
        <taxon>Oryziinae</taxon>
        <taxon>Oryzias</taxon>
    </lineage>
</organism>
<keyword evidence="1 3" id="KW-0853">WD repeat</keyword>
<feature type="region of interest" description="Disordered" evidence="5">
    <location>
        <begin position="470"/>
        <end position="579"/>
    </location>
</feature>
<dbReference type="GO" id="GO:0005737">
    <property type="term" value="C:cytoplasm"/>
    <property type="evidence" value="ECO:0000318"/>
    <property type="project" value="GO_Central"/>
</dbReference>
<dbReference type="Gene3D" id="2.130.10.10">
    <property type="entry name" value="YVTN repeat-like/Quinoprotein amine dehydrogenase"/>
    <property type="match status" value="2"/>
</dbReference>
<dbReference type="PANTHER" id="PTHR44414:SF1">
    <property type="entry name" value="PROTEIN NEDD1"/>
    <property type="match status" value="1"/>
</dbReference>
<feature type="repeat" description="WD" evidence="3">
    <location>
        <begin position="157"/>
        <end position="188"/>
    </location>
</feature>
<dbReference type="GO" id="GO:0000278">
    <property type="term" value="P:mitotic cell cycle"/>
    <property type="evidence" value="ECO:0000318"/>
    <property type="project" value="GO_Central"/>
</dbReference>
<dbReference type="GO" id="GO:0036064">
    <property type="term" value="C:ciliary basal body"/>
    <property type="evidence" value="ECO:0000318"/>
    <property type="project" value="GO_Central"/>
</dbReference>
<dbReference type="InterPro" id="IPR001680">
    <property type="entry name" value="WD40_rpt"/>
</dbReference>
<protein>
    <submittedName>
        <fullName evidence="6">Uncharacterized protein</fullName>
    </submittedName>
</protein>
<sequence length="710" mass="76436">MTIRRENPDPHSRLCGGCNAPEAVSQTQMNHRRRRSGRRKLFCPSWLSVEWSRFTGWGKKYIFISRLPLFGPAIMEEVTRLVSTGDCVKLWDAVTMAPLEQFNPHISSSPVAQACWSSNNQYLVSASSSGDKLVVSSLKQAPVPVVELAEGKKQTRVALSSSFQFLVSGGLDHCVHIWDLKTSRLHRSLKDHKEEVTCVTFNASDSRIISGSTSGELVIHSLTTNLSSQAFGHGSEHPIHDLRLSTVKRSLLGTVSDSGAVVLWDSNTQKELHAFYGAHKAPASGVAFSPTNDLLVVSVGLDKKIVCYDTASRIVLRSIRVESPLTSVEFTPDGTGLVVGSTQGKIYQYDLRSSSAPVRITVAHRTSVTCLRFQSSSGRSKSSKLGSTKISSKRASSSVSSSSQPDADPSRGPAPLRQATSTGEAAGMEAPCPEAGQKSVEPPAGAEKFSGVGRNSLDMFSPLREVASLEKLPGEGGGPQLTGRGSLDVFSPVREDPLSSSQRRTPLGTQTPSGGRYYSPLSVFQSPLPIKEEEPISSAGAEAPRKADAGSSPSLEAEGAGTLATSQQTNHSQPAAPFFTPEAGLQRANGIQTQLSSDSPVYRSPPSAAGSGPVPTSLSQSIAEVVGQGGAAPLSSLQIQLIQNMIHETVEECRDACHKDIINLQIEMIRQFYILLVEIQGLMEKYSVNESLVQEIERLQEENRRLRTNY</sequence>
<evidence type="ECO:0000256" key="3">
    <source>
        <dbReference type="PROSITE-ProRule" id="PRU00221"/>
    </source>
</evidence>
<dbReference type="CDD" id="cd00200">
    <property type="entry name" value="WD40"/>
    <property type="match status" value="1"/>
</dbReference>
<dbReference type="InterPro" id="IPR036322">
    <property type="entry name" value="WD40_repeat_dom_sf"/>
</dbReference>
<dbReference type="FunCoup" id="H2MUY8">
    <property type="interactions" value="354"/>
</dbReference>
<dbReference type="InterPro" id="IPR015943">
    <property type="entry name" value="WD40/YVTN_repeat-like_dom_sf"/>
</dbReference>
<evidence type="ECO:0000313" key="6">
    <source>
        <dbReference type="Ensembl" id="ENSORLP00000022610.2"/>
    </source>
</evidence>
<evidence type="ECO:0000256" key="5">
    <source>
        <dbReference type="SAM" id="MobiDB-lite"/>
    </source>
</evidence>
<dbReference type="GO" id="GO:0005813">
    <property type="term" value="C:centrosome"/>
    <property type="evidence" value="ECO:0000318"/>
    <property type="project" value="GO_Central"/>
</dbReference>
<dbReference type="Proteomes" id="UP000001038">
    <property type="component" value="Chromosome 22"/>
</dbReference>
<dbReference type="Pfam" id="PF00400">
    <property type="entry name" value="WD40"/>
    <property type="match status" value="4"/>
</dbReference>
<keyword evidence="4" id="KW-0175">Coiled coil</keyword>
<dbReference type="GO" id="GO:0005814">
    <property type="term" value="C:centriole"/>
    <property type="evidence" value="ECO:0000318"/>
    <property type="project" value="GO_Central"/>
</dbReference>